<dbReference type="Pfam" id="PF01266">
    <property type="entry name" value="DAO"/>
    <property type="match status" value="1"/>
</dbReference>
<accession>A0A5E4RPN4</accession>
<evidence type="ECO:0000256" key="4">
    <source>
        <dbReference type="ARBA" id="ARBA00022679"/>
    </source>
</evidence>
<keyword evidence="1 10" id="KW-0963">Cytoplasm</keyword>
<evidence type="ECO:0000256" key="8">
    <source>
        <dbReference type="ARBA" id="ARBA00023002"/>
    </source>
</evidence>
<dbReference type="Gene3D" id="3.30.9.10">
    <property type="entry name" value="D-Amino Acid Oxidase, subunit A, domain 2"/>
    <property type="match status" value="1"/>
</dbReference>
<evidence type="ECO:0000313" key="14">
    <source>
        <dbReference type="EMBL" id="VVD64424.1"/>
    </source>
</evidence>
<evidence type="ECO:0000256" key="11">
    <source>
        <dbReference type="SAM" id="MobiDB-lite"/>
    </source>
</evidence>
<comment type="similarity">
    <text evidence="10">In the C-terminal section; belongs to the DAO family.</text>
</comment>
<dbReference type="GO" id="GO:0016645">
    <property type="term" value="F:oxidoreductase activity, acting on the CH-NH group of donors"/>
    <property type="evidence" value="ECO:0007669"/>
    <property type="project" value="InterPro"/>
</dbReference>
<dbReference type="Proteomes" id="UP000333828">
    <property type="component" value="Unassembled WGS sequence"/>
</dbReference>
<comment type="cofactor">
    <cofactor evidence="10">
        <name>FAD</name>
        <dbReference type="ChEBI" id="CHEBI:57692"/>
    </cofactor>
</comment>
<evidence type="ECO:0000259" key="12">
    <source>
        <dbReference type="Pfam" id="PF01266"/>
    </source>
</evidence>
<dbReference type="NCBIfam" id="NF002483">
    <property type="entry name" value="PRK01747.1-4"/>
    <property type="match status" value="1"/>
</dbReference>
<dbReference type="SUPFAM" id="SSF51905">
    <property type="entry name" value="FAD/NAD(P)-binding domain"/>
    <property type="match status" value="1"/>
</dbReference>
<evidence type="ECO:0000256" key="7">
    <source>
        <dbReference type="ARBA" id="ARBA00022827"/>
    </source>
</evidence>
<feature type="region of interest" description="tRNA (mnm(5)s(2)U34)-methyltransferase" evidence="10">
    <location>
        <begin position="1"/>
        <end position="243"/>
    </location>
</feature>
<keyword evidence="8 10" id="KW-0560">Oxidoreductase</keyword>
<sequence>MKRRAGLRPIVPAEPAQTDDGTPYSTEFDDVYHPVDGALAHARHVFLDGNGLPQRWQGRDQFVIVETGFGLGLNFLATWAAWRDDPQRPKRLHFVSVEKFPFRPRDLRQTLTPLLVQPGMTELAPLVQRLCDIWPLPVAGWHRLEPAPGVVLSIGFGDFSDLMPDLRVGADAFFLDGFAPAKNPDLWTPVVFKTLGKMAREGATLATYTSAGQIPRDLEAAGFQMTCREGNEHARETLAGVYAPPYRMRRYDPPGAPITPNTPNAPAWRELRTADAEPDTADSADTAIIIGAGMAGAAMALRLVARGWRVKLFERAEAPGSAASGNPAGVFHPQLSADDNVLSRLTRAGFLYALSQWRTLPGGLPGRADGLLQVASDEDEAHGLAQLVAAHGYPEEYVKWVDAAQASALAGETLAYGGLWFPEGGWLAPAMLCRAELVAAGPSLDARYGVSVERLEHRDGRWLAIDETGRVLADAAVAVVTAADESQRLLGPYLAPEFIPVQRVRGQLTFLPPDSLPDLRIPVCGEGYVAPSPLGGAGPITGATYGFDDPATDVRVGDHQANLRRLATLLPDHAEAFGDGEGGLGSASAAAELGGRTAFRALVTDRLPMAGQLPDMPAIASSDPQGRRLAGGHLRDLPRLPGLYASFAFGSRGLVFAALCAELVASQIDGEPWPVGSDLADAIDPARFLLQALRKA</sequence>
<feature type="region of interest" description="Disordered" evidence="11">
    <location>
        <begin position="1"/>
        <end position="26"/>
    </location>
</feature>
<dbReference type="Pfam" id="PF05430">
    <property type="entry name" value="Methyltransf_30"/>
    <property type="match status" value="1"/>
</dbReference>
<keyword evidence="7 10" id="KW-0274">FAD</keyword>
<comment type="catalytic activity">
    <reaction evidence="10">
        <text>5-aminomethyl-2-thiouridine(34) in tRNA + S-adenosyl-L-methionine = 5-methylaminomethyl-2-thiouridine(34) in tRNA + S-adenosyl-L-homocysteine + H(+)</text>
        <dbReference type="Rhea" id="RHEA:19569"/>
        <dbReference type="Rhea" id="RHEA-COMP:10195"/>
        <dbReference type="Rhea" id="RHEA-COMP:10197"/>
        <dbReference type="ChEBI" id="CHEBI:15378"/>
        <dbReference type="ChEBI" id="CHEBI:57856"/>
        <dbReference type="ChEBI" id="CHEBI:59789"/>
        <dbReference type="ChEBI" id="CHEBI:74454"/>
        <dbReference type="ChEBI" id="CHEBI:74455"/>
        <dbReference type="EC" id="2.1.1.61"/>
    </reaction>
</comment>
<evidence type="ECO:0000256" key="1">
    <source>
        <dbReference type="ARBA" id="ARBA00022490"/>
    </source>
</evidence>
<dbReference type="GO" id="GO:0050660">
    <property type="term" value="F:flavin adenine dinucleotide binding"/>
    <property type="evidence" value="ECO:0007669"/>
    <property type="project" value="UniProtKB-UniRule"/>
</dbReference>
<feature type="domain" description="MnmC-like methyltransferase" evidence="13">
    <location>
        <begin position="122"/>
        <end position="241"/>
    </location>
</feature>
<dbReference type="InterPro" id="IPR023032">
    <property type="entry name" value="tRNA_MAMT_biosynth_bifunc_MnmC"/>
</dbReference>
<dbReference type="Gene3D" id="3.50.50.60">
    <property type="entry name" value="FAD/NAD(P)-binding domain"/>
    <property type="match status" value="1"/>
</dbReference>
<dbReference type="PANTHER" id="PTHR13847">
    <property type="entry name" value="SARCOSINE DEHYDROGENASE-RELATED"/>
    <property type="match status" value="1"/>
</dbReference>
<dbReference type="PANTHER" id="PTHR13847:SF283">
    <property type="entry name" value="TRNA 5-METHYLAMINOMETHYL-2-THIOURIDINE BIOSYNTHESIS BIFUNCTIONAL PROTEIN MNMC"/>
    <property type="match status" value="1"/>
</dbReference>
<evidence type="ECO:0000256" key="10">
    <source>
        <dbReference type="HAMAP-Rule" id="MF_01102"/>
    </source>
</evidence>
<keyword evidence="3 10" id="KW-0285">Flavoprotein</keyword>
<evidence type="ECO:0000256" key="5">
    <source>
        <dbReference type="ARBA" id="ARBA00022691"/>
    </source>
</evidence>
<dbReference type="NCBIfam" id="NF002481">
    <property type="entry name" value="PRK01747.1-2"/>
    <property type="match status" value="1"/>
</dbReference>
<dbReference type="GO" id="GO:0004808">
    <property type="term" value="F:tRNA (5-methylaminomethyl-2-thiouridylate)(34)-methyltransferase activity"/>
    <property type="evidence" value="ECO:0007669"/>
    <property type="project" value="UniProtKB-EC"/>
</dbReference>
<evidence type="ECO:0000256" key="9">
    <source>
        <dbReference type="ARBA" id="ARBA00023268"/>
    </source>
</evidence>
<dbReference type="InterPro" id="IPR006076">
    <property type="entry name" value="FAD-dep_OxRdtase"/>
</dbReference>
<comment type="function">
    <text evidence="10">Catalyzes the last two steps in the biosynthesis of 5-methylaminomethyl-2-thiouridine (mnm(5)s(2)U) at the wobble position (U34) in tRNA. Catalyzes the FAD-dependent demodification of cmnm(5)s(2)U34 to nm(5)s(2)U34, followed by the transfer of a methyl group from S-adenosyl-L-methionine to nm(5)s(2)U34, to form mnm(5)s(2)U34.</text>
</comment>
<keyword evidence="6 10" id="KW-0819">tRNA processing</keyword>
<keyword evidence="2 10" id="KW-0489">Methyltransferase</keyword>
<dbReference type="InterPro" id="IPR036188">
    <property type="entry name" value="FAD/NAD-bd_sf"/>
</dbReference>
<evidence type="ECO:0000259" key="13">
    <source>
        <dbReference type="Pfam" id="PF05430"/>
    </source>
</evidence>
<gene>
    <name evidence="14" type="primary">mnmC_1</name>
    <name evidence="10" type="synonym">mnmC</name>
    <name evidence="14" type="ORF">PIN31115_00260</name>
</gene>
<keyword evidence="4 10" id="KW-0808">Transferase</keyword>
<keyword evidence="15" id="KW-1185">Reference proteome</keyword>
<dbReference type="InterPro" id="IPR008471">
    <property type="entry name" value="MnmC-like_methylTransf"/>
</dbReference>
<protein>
    <recommendedName>
        <fullName evidence="10">tRNA 5-methylaminomethyl-2-thiouridine biosynthesis bifunctional protein MnmC</fullName>
        <shortName evidence="10">tRNA mnm(5)s(2)U biosynthesis bifunctional protein</shortName>
    </recommendedName>
    <domain>
        <recommendedName>
            <fullName evidence="10">tRNA (mnm(5)s(2)U34)-methyltransferase</fullName>
            <ecNumber evidence="10">2.1.1.61</ecNumber>
        </recommendedName>
    </domain>
    <domain>
        <recommendedName>
            <fullName evidence="10">FAD-dependent cmnm(5)s(2)U34 oxidoreductase</fullName>
            <ecNumber evidence="10">1.5.-.-</ecNumber>
        </recommendedName>
    </domain>
</protein>
<dbReference type="NCBIfam" id="TIGR03197">
    <property type="entry name" value="MnmC_Cterm"/>
    <property type="match status" value="1"/>
</dbReference>
<dbReference type="GO" id="GO:0032259">
    <property type="term" value="P:methylation"/>
    <property type="evidence" value="ECO:0007669"/>
    <property type="project" value="UniProtKB-KW"/>
</dbReference>
<dbReference type="EC" id="2.1.1.61" evidence="10"/>
<evidence type="ECO:0000313" key="15">
    <source>
        <dbReference type="Proteomes" id="UP000333828"/>
    </source>
</evidence>
<dbReference type="AlphaFoldDB" id="A0A5E4RPN4"/>
<dbReference type="InterPro" id="IPR047785">
    <property type="entry name" value="tRNA_MNMC2"/>
</dbReference>
<comment type="subcellular location">
    <subcellularLocation>
        <location evidence="10">Cytoplasm</location>
    </subcellularLocation>
</comment>
<reference evidence="14 15" key="1">
    <citation type="submission" date="2019-08" db="EMBL/GenBank/DDBJ databases">
        <authorList>
            <person name="Peeters C."/>
        </authorList>
    </citation>
    <scope>NUCLEOTIDE SEQUENCE [LARGE SCALE GENOMIC DNA]</scope>
    <source>
        <strain evidence="14 15">LMG 31115</strain>
    </source>
</reference>
<dbReference type="Gene3D" id="3.40.50.150">
    <property type="entry name" value="Vaccinia Virus protein VP39"/>
    <property type="match status" value="1"/>
</dbReference>
<proteinExistence type="inferred from homology"/>
<keyword evidence="9 10" id="KW-0511">Multifunctional enzyme</keyword>
<dbReference type="InterPro" id="IPR029063">
    <property type="entry name" value="SAM-dependent_MTases_sf"/>
</dbReference>
<dbReference type="GO" id="GO:0002098">
    <property type="term" value="P:tRNA wobble uridine modification"/>
    <property type="evidence" value="ECO:0007669"/>
    <property type="project" value="TreeGrafter"/>
</dbReference>
<dbReference type="GO" id="GO:0005737">
    <property type="term" value="C:cytoplasm"/>
    <property type="evidence" value="ECO:0007669"/>
    <property type="project" value="UniProtKB-SubCell"/>
</dbReference>
<feature type="domain" description="FAD dependent oxidoreductase" evidence="12">
    <location>
        <begin position="288"/>
        <end position="666"/>
    </location>
</feature>
<dbReference type="InterPro" id="IPR017610">
    <property type="entry name" value="tRNA_S-uridine_synth_MnmC_C"/>
</dbReference>
<keyword evidence="5 10" id="KW-0949">S-adenosyl-L-methionine</keyword>
<name>A0A5E4RPN4_9BURK</name>
<comment type="similarity">
    <text evidence="10">In the N-terminal section; belongs to the methyltransferase superfamily. tRNA (mnm(5)s(2)U34)-methyltransferase family.</text>
</comment>
<feature type="region of interest" description="FAD-dependent cmnm(5)s(2)U34 oxidoreductase" evidence="10">
    <location>
        <begin position="290"/>
        <end position="696"/>
    </location>
</feature>
<dbReference type="EMBL" id="CABPSI010000001">
    <property type="protein sequence ID" value="VVD64424.1"/>
    <property type="molecule type" value="Genomic_DNA"/>
</dbReference>
<dbReference type="EC" id="1.5.-.-" evidence="10"/>
<dbReference type="NCBIfam" id="NF033855">
    <property type="entry name" value="tRNA_MNMC2"/>
    <property type="match status" value="1"/>
</dbReference>
<organism evidence="14 15">
    <name type="scientific">Pandoraea iniqua</name>
    <dbReference type="NCBI Taxonomy" id="2508288"/>
    <lineage>
        <taxon>Bacteria</taxon>
        <taxon>Pseudomonadati</taxon>
        <taxon>Pseudomonadota</taxon>
        <taxon>Betaproteobacteria</taxon>
        <taxon>Burkholderiales</taxon>
        <taxon>Burkholderiaceae</taxon>
        <taxon>Pandoraea</taxon>
    </lineage>
</organism>
<dbReference type="HAMAP" id="MF_01102">
    <property type="entry name" value="MnmC"/>
    <property type="match status" value="1"/>
</dbReference>
<dbReference type="RefSeq" id="WP_150682568.1">
    <property type="nucleotide sequence ID" value="NZ_CABPSI010000001.1"/>
</dbReference>
<evidence type="ECO:0000256" key="6">
    <source>
        <dbReference type="ARBA" id="ARBA00022694"/>
    </source>
</evidence>
<evidence type="ECO:0000256" key="3">
    <source>
        <dbReference type="ARBA" id="ARBA00022630"/>
    </source>
</evidence>
<evidence type="ECO:0000256" key="2">
    <source>
        <dbReference type="ARBA" id="ARBA00022603"/>
    </source>
</evidence>